<evidence type="ECO:0000313" key="5">
    <source>
        <dbReference type="Proteomes" id="UP001145087"/>
    </source>
</evidence>
<dbReference type="EMBL" id="JAPOHD010000031">
    <property type="protein sequence ID" value="MCY1722278.1"/>
    <property type="molecule type" value="Genomic_DNA"/>
</dbReference>
<protein>
    <submittedName>
        <fullName evidence="4">Hsp20/alpha crystallin family protein</fullName>
    </submittedName>
</protein>
<evidence type="ECO:0000313" key="4">
    <source>
        <dbReference type="EMBL" id="MCY1722278.1"/>
    </source>
</evidence>
<dbReference type="PANTHER" id="PTHR11527">
    <property type="entry name" value="HEAT-SHOCK PROTEIN 20 FAMILY MEMBER"/>
    <property type="match status" value="1"/>
</dbReference>
<dbReference type="InterPro" id="IPR008978">
    <property type="entry name" value="HSP20-like_chaperone"/>
</dbReference>
<sequence>MSLVKFHNPAYNANNVLVNELFNNFFRNDYSEQYVKNCAKPATNVFETEKDFKIEVLLPGFVKEDVNLNVHNNILTIKVDKEKEEKEVEYKYTHREFGAYNFEKQYKLPKSVDTEKIEAKFDSGILVLHLPKKEEALPKVPVDIKIA</sequence>
<dbReference type="Pfam" id="PF00011">
    <property type="entry name" value="HSP20"/>
    <property type="match status" value="1"/>
</dbReference>
<evidence type="ECO:0000256" key="2">
    <source>
        <dbReference type="RuleBase" id="RU003616"/>
    </source>
</evidence>
<keyword evidence="5" id="KW-1185">Reference proteome</keyword>
<gene>
    <name evidence="4" type="ORF">OU798_18130</name>
</gene>
<accession>A0A9X3J7A1</accession>
<dbReference type="PROSITE" id="PS01031">
    <property type="entry name" value="SHSP"/>
    <property type="match status" value="1"/>
</dbReference>
<dbReference type="Proteomes" id="UP001145087">
    <property type="component" value="Unassembled WGS sequence"/>
</dbReference>
<comment type="caution">
    <text evidence="4">The sequence shown here is derived from an EMBL/GenBank/DDBJ whole genome shotgun (WGS) entry which is preliminary data.</text>
</comment>
<dbReference type="AlphaFoldDB" id="A0A9X3J7A1"/>
<dbReference type="InterPro" id="IPR002068">
    <property type="entry name" value="A-crystallin/Hsp20_dom"/>
</dbReference>
<dbReference type="CDD" id="cd06464">
    <property type="entry name" value="ACD_sHsps-like"/>
    <property type="match status" value="1"/>
</dbReference>
<comment type="similarity">
    <text evidence="1 2">Belongs to the small heat shock protein (HSP20) family.</text>
</comment>
<dbReference type="InterPro" id="IPR031107">
    <property type="entry name" value="Small_HSP"/>
</dbReference>
<dbReference type="SUPFAM" id="SSF49764">
    <property type="entry name" value="HSP20-like chaperones"/>
    <property type="match status" value="1"/>
</dbReference>
<proteinExistence type="inferred from homology"/>
<dbReference type="Gene3D" id="2.60.40.790">
    <property type="match status" value="1"/>
</dbReference>
<dbReference type="RefSeq" id="WP_343334603.1">
    <property type="nucleotide sequence ID" value="NZ_JAPOHD010000031.1"/>
</dbReference>
<feature type="domain" description="SHSP" evidence="3">
    <location>
        <begin position="34"/>
        <end position="147"/>
    </location>
</feature>
<reference evidence="4" key="1">
    <citation type="submission" date="2022-11" db="EMBL/GenBank/DDBJ databases">
        <title>Marilongibacter aestuarii gen. nov., sp. nov., isolated from tidal flat sediment.</title>
        <authorList>
            <person name="Jiayan W."/>
        </authorList>
    </citation>
    <scope>NUCLEOTIDE SEQUENCE</scope>
    <source>
        <strain evidence="4">Z1-6</strain>
    </source>
</reference>
<organism evidence="4 5">
    <name type="scientific">Draconibacterium aestuarii</name>
    <dbReference type="NCBI Taxonomy" id="2998507"/>
    <lineage>
        <taxon>Bacteria</taxon>
        <taxon>Pseudomonadati</taxon>
        <taxon>Bacteroidota</taxon>
        <taxon>Bacteroidia</taxon>
        <taxon>Marinilabiliales</taxon>
        <taxon>Prolixibacteraceae</taxon>
        <taxon>Draconibacterium</taxon>
    </lineage>
</organism>
<evidence type="ECO:0000259" key="3">
    <source>
        <dbReference type="PROSITE" id="PS01031"/>
    </source>
</evidence>
<name>A0A9X3J7A1_9BACT</name>
<evidence type="ECO:0000256" key="1">
    <source>
        <dbReference type="PROSITE-ProRule" id="PRU00285"/>
    </source>
</evidence>